<organism evidence="1 2">
    <name type="scientific">Henriciella pelagia</name>
    <dbReference type="NCBI Taxonomy" id="1977912"/>
    <lineage>
        <taxon>Bacteria</taxon>
        <taxon>Pseudomonadati</taxon>
        <taxon>Pseudomonadota</taxon>
        <taxon>Alphaproteobacteria</taxon>
        <taxon>Hyphomonadales</taxon>
        <taxon>Hyphomonadaceae</taxon>
        <taxon>Henriciella</taxon>
    </lineage>
</organism>
<evidence type="ECO:0000313" key="1">
    <source>
        <dbReference type="EMBL" id="GGB68005.1"/>
    </source>
</evidence>
<dbReference type="RefSeq" id="WP_084393058.1">
    <property type="nucleotide sequence ID" value="NZ_BMKF01000002.1"/>
</dbReference>
<keyword evidence="2" id="KW-1185">Reference proteome</keyword>
<evidence type="ECO:0000313" key="2">
    <source>
        <dbReference type="Proteomes" id="UP000628854"/>
    </source>
</evidence>
<gene>
    <name evidence="1" type="ORF">GCM10011503_15870</name>
</gene>
<accession>A0ABQ1JGR8</accession>
<reference evidence="2" key="1">
    <citation type="journal article" date="2019" name="Int. J. Syst. Evol. Microbiol.">
        <title>The Global Catalogue of Microorganisms (GCM) 10K type strain sequencing project: providing services to taxonomists for standard genome sequencing and annotation.</title>
        <authorList>
            <consortium name="The Broad Institute Genomics Platform"/>
            <consortium name="The Broad Institute Genome Sequencing Center for Infectious Disease"/>
            <person name="Wu L."/>
            <person name="Ma J."/>
        </authorList>
    </citation>
    <scope>NUCLEOTIDE SEQUENCE [LARGE SCALE GENOMIC DNA]</scope>
    <source>
        <strain evidence="2">CGMCC 1.15928</strain>
    </source>
</reference>
<dbReference type="EMBL" id="BMKF01000002">
    <property type="protein sequence ID" value="GGB68005.1"/>
    <property type="molecule type" value="Genomic_DNA"/>
</dbReference>
<comment type="caution">
    <text evidence="1">The sequence shown here is derived from an EMBL/GenBank/DDBJ whole genome shotgun (WGS) entry which is preliminary data.</text>
</comment>
<protein>
    <submittedName>
        <fullName evidence="1">Uncharacterized protein</fullName>
    </submittedName>
</protein>
<dbReference type="Proteomes" id="UP000628854">
    <property type="component" value="Unassembled WGS sequence"/>
</dbReference>
<sequence>MKLLSTELVRGRFLKQVAVYQPRRRKPFSVHMTAPGWVPDPVSSDQFFLLGAAIAFVLAEDYSQDIPVSETVFENFAKLQTIWTGWYPNRRMIKTAAPSAPRDGPASTGTTDEACFFTAGVDSLFTVHQLQDAITALLHVVHVGDDEADIAAAFETLTAYQSFADLTGRKFIPVASNLMSAVPEFMDAWAYLSHGIAYAAAAHSLSGQLHKIHISSSMPAFAQMPWGSHPDTDRLFGSDTLEVNHYGTEWERWDKTLTLADDKRSLSIMNVCAHGHQEGAFSNCSTCQKCARTMLMLDLAGVNRADAPSFDWSVYDMSRISRLHLRSRNEVDSMHDVRNRAVRLGRDDIASAVETMLRRSNRYLFLTEWEYFVRKRLGVAARLKRPLKAMREGVYRLFRLRRTL</sequence>
<proteinExistence type="predicted"/>
<name>A0ABQ1JGR8_9PROT</name>